<evidence type="ECO:0000256" key="1">
    <source>
        <dbReference type="SAM" id="MobiDB-lite"/>
    </source>
</evidence>
<reference evidence="2 3" key="1">
    <citation type="submission" date="2024-10" db="EMBL/GenBank/DDBJ databases">
        <title>Updated reference genomes for cyclostephanoid diatoms.</title>
        <authorList>
            <person name="Roberts W.R."/>
            <person name="Alverson A.J."/>
        </authorList>
    </citation>
    <scope>NUCLEOTIDE SEQUENCE [LARGE SCALE GENOMIC DNA]</scope>
    <source>
        <strain evidence="2 3">AJA276-08</strain>
    </source>
</reference>
<feature type="region of interest" description="Disordered" evidence="1">
    <location>
        <begin position="1"/>
        <end position="94"/>
    </location>
</feature>
<organism evidence="2 3">
    <name type="scientific">Stephanodiscus triporus</name>
    <dbReference type="NCBI Taxonomy" id="2934178"/>
    <lineage>
        <taxon>Eukaryota</taxon>
        <taxon>Sar</taxon>
        <taxon>Stramenopiles</taxon>
        <taxon>Ochrophyta</taxon>
        <taxon>Bacillariophyta</taxon>
        <taxon>Coscinodiscophyceae</taxon>
        <taxon>Thalassiosirophycidae</taxon>
        <taxon>Stephanodiscales</taxon>
        <taxon>Stephanodiscaceae</taxon>
        <taxon>Stephanodiscus</taxon>
    </lineage>
</organism>
<accession>A0ABD3MRA2</accession>
<evidence type="ECO:0000313" key="2">
    <source>
        <dbReference type="EMBL" id="KAL3764481.1"/>
    </source>
</evidence>
<sequence length="94" mass="10229">MMAAAGAGDNTSGTYASSCATASGGVGNTGRKGKGREGRRDHDLSDDDHWEAEVMAMGAPPRRGRRRNHRPSRGKAKRRVKAYDERSSDYTYVK</sequence>
<name>A0ABD3MRA2_9STRA</name>
<feature type="compositionally biased region" description="Polar residues" evidence="1">
    <location>
        <begin position="9"/>
        <end position="21"/>
    </location>
</feature>
<gene>
    <name evidence="2" type="ORF">ACHAW5_002338</name>
</gene>
<feature type="compositionally biased region" description="Basic residues" evidence="1">
    <location>
        <begin position="62"/>
        <end position="80"/>
    </location>
</feature>
<dbReference type="Proteomes" id="UP001530315">
    <property type="component" value="Unassembled WGS sequence"/>
</dbReference>
<comment type="caution">
    <text evidence="2">The sequence shown here is derived from an EMBL/GenBank/DDBJ whole genome shotgun (WGS) entry which is preliminary data.</text>
</comment>
<protein>
    <submittedName>
        <fullName evidence="2">Uncharacterized protein</fullName>
    </submittedName>
</protein>
<dbReference type="EMBL" id="JALLAZ020001772">
    <property type="protein sequence ID" value="KAL3764481.1"/>
    <property type="molecule type" value="Genomic_DNA"/>
</dbReference>
<proteinExistence type="predicted"/>
<dbReference type="AlphaFoldDB" id="A0ABD3MRA2"/>
<evidence type="ECO:0000313" key="3">
    <source>
        <dbReference type="Proteomes" id="UP001530315"/>
    </source>
</evidence>
<keyword evidence="3" id="KW-1185">Reference proteome</keyword>